<reference evidence="3 4" key="1">
    <citation type="journal article" date="2012" name="Genome Biol.">
        <title>The genome of the polar eukaryotic microalga coccomyxa subellipsoidea reveals traits of cold adaptation.</title>
        <authorList>
            <person name="Blanc G."/>
            <person name="Agarkova I."/>
            <person name="Grimwood J."/>
            <person name="Kuo A."/>
            <person name="Brueggeman A."/>
            <person name="Dunigan D."/>
            <person name="Gurnon J."/>
            <person name="Ladunga I."/>
            <person name="Lindquist E."/>
            <person name="Lucas S."/>
            <person name="Pangilinan J."/>
            <person name="Proschold T."/>
            <person name="Salamov A."/>
            <person name="Schmutz J."/>
            <person name="Weeks D."/>
            <person name="Yamada T."/>
            <person name="Claverie J.M."/>
            <person name="Grigoriev I."/>
            <person name="Van Etten J."/>
            <person name="Lomsadze A."/>
            <person name="Borodovsky M."/>
        </authorList>
    </citation>
    <scope>NUCLEOTIDE SEQUENCE [LARGE SCALE GENOMIC DNA]</scope>
    <source>
        <strain evidence="3 4">C-169</strain>
    </source>
</reference>
<evidence type="ECO:0000313" key="4">
    <source>
        <dbReference type="Proteomes" id="UP000007264"/>
    </source>
</evidence>
<dbReference type="EMBL" id="AGSI01000002">
    <property type="protein sequence ID" value="EIE26862.1"/>
    <property type="molecule type" value="Genomic_DNA"/>
</dbReference>
<feature type="domain" description="Protein kinase" evidence="2">
    <location>
        <begin position="18"/>
        <end position="324"/>
    </location>
</feature>
<feature type="region of interest" description="Disordered" evidence="1">
    <location>
        <begin position="857"/>
        <end position="893"/>
    </location>
</feature>
<protein>
    <recommendedName>
        <fullName evidence="2">Protein kinase domain-containing protein</fullName>
    </recommendedName>
</protein>
<gene>
    <name evidence="3" type="ORF">COCSUDRAFT_39838</name>
</gene>
<accession>I0Z893</accession>
<dbReference type="PROSITE" id="PS50011">
    <property type="entry name" value="PROTEIN_KINASE_DOM"/>
    <property type="match status" value="1"/>
</dbReference>
<dbReference type="InterPro" id="IPR051177">
    <property type="entry name" value="CIK-Related_Protein"/>
</dbReference>
<feature type="compositionally biased region" description="Low complexity" evidence="1">
    <location>
        <begin position="655"/>
        <end position="664"/>
    </location>
</feature>
<dbReference type="RefSeq" id="XP_005651406.1">
    <property type="nucleotide sequence ID" value="XM_005651349.1"/>
</dbReference>
<dbReference type="InterPro" id="IPR011989">
    <property type="entry name" value="ARM-like"/>
</dbReference>
<dbReference type="SMART" id="SM00220">
    <property type="entry name" value="S_TKc"/>
    <property type="match status" value="1"/>
</dbReference>
<dbReference type="Proteomes" id="UP000007264">
    <property type="component" value="Unassembled WGS sequence"/>
</dbReference>
<dbReference type="PANTHER" id="PTHR12984">
    <property type="entry name" value="SCY1-RELATED S/T PROTEIN KINASE-LIKE"/>
    <property type="match status" value="1"/>
</dbReference>
<dbReference type="GO" id="GO:0004672">
    <property type="term" value="F:protein kinase activity"/>
    <property type="evidence" value="ECO:0007669"/>
    <property type="project" value="InterPro"/>
</dbReference>
<keyword evidence="4" id="KW-1185">Reference proteome</keyword>
<feature type="compositionally biased region" description="Low complexity" evidence="1">
    <location>
        <begin position="607"/>
        <end position="642"/>
    </location>
</feature>
<feature type="compositionally biased region" description="Polar residues" evidence="1">
    <location>
        <begin position="884"/>
        <end position="893"/>
    </location>
</feature>
<dbReference type="Pfam" id="PF00069">
    <property type="entry name" value="Pkinase"/>
    <property type="match status" value="1"/>
</dbReference>
<dbReference type="PANTHER" id="PTHR12984:SF6">
    <property type="entry name" value="SCY1-LIKE PROTEIN 2"/>
    <property type="match status" value="1"/>
</dbReference>
<evidence type="ECO:0000256" key="1">
    <source>
        <dbReference type="SAM" id="MobiDB-lite"/>
    </source>
</evidence>
<dbReference type="InterPro" id="IPR016024">
    <property type="entry name" value="ARM-type_fold"/>
</dbReference>
<dbReference type="Gene3D" id="1.10.510.10">
    <property type="entry name" value="Transferase(Phosphotransferase) domain 1"/>
    <property type="match status" value="1"/>
</dbReference>
<sequence length="893" mass="92726">MNFASIKNALGQVVQSASSSARDFGASVTGTPKALREYSLQGQTATGVAHPAVSIWILDKRSMAEAGASPAEIEAAAETARRDASGLTRLKHPAIVKVVESLEETRTQLLLVTEPIFASAADLLARFATLPPAAADARRDTRLSELEIKAGLLQVADGLHFLHTEANQVHRALCPHTVFITSMGAWKLGGLSLSSPAFITVETVGVIPVSYRDPSMERFMRYQQPPLAYVAPELANADGQNAATSISTAADIFSLAAFAYEVLAGKALLPVQFDLDDYNGRMASLHQAPMEGAPVSLRPTFQAMLAQSPSLRPPAISFTAAGYFQEDMLLRAVRFLDTMIQRDNLQKAAFLKDMGSIWPRVDARVVKFRMLPPLLAEARTEALQPVLLPLLLAMLEQQATQDFEEVFFPQMTSLCGSAKGDALLLLTRNADVFTARLPRDPVTRVILPLLCRAADQGEPRCQEEMLKRVPKVAERADLSVVETDLVPRINQLCLATTNAGVRVAALSALAALAARLPKDHALRSLSTIHKVTAVDRSPGTVSGCLVLGSALAHQWGAELAAEKVLPVLTPLLTSPSLSPGHFAAALQTVKQLLDSIEVARAGDFEDAPPAARTAQASSTSTPASSTAAAAGARQPGPGQRRTSSFSNPVSAPMRAGSGAASTGPPGKPPAMGRTASSNGSQSGESSSLPSWIGAPVNAPAAQLSAAQRPMQAGSGQLAVKPPGSFPAAASSAGGSGGLEGWASGGASMGSRPAAGRSSLGNGTGSAFATTIGDPLDWMGSGSVAGVASAVSNDDDLFKDPTWKDPQLEIGGLASFTPQSSGGLGFSGAAAPLSAGSGNAVAQLDDFFGAPQLRPAAAPLAPKLAPPPRGLQPVPFTQKPPSQPTSPANQESLI</sequence>
<evidence type="ECO:0000313" key="3">
    <source>
        <dbReference type="EMBL" id="EIE26862.1"/>
    </source>
</evidence>
<dbReference type="OrthoDB" id="79687at2759"/>
<dbReference type="KEGG" id="csl:COCSUDRAFT_39838"/>
<dbReference type="GeneID" id="17044872"/>
<dbReference type="eggNOG" id="KOG2137">
    <property type="taxonomic scope" value="Eukaryota"/>
</dbReference>
<name>I0Z893_COCSC</name>
<evidence type="ECO:0000259" key="2">
    <source>
        <dbReference type="PROSITE" id="PS50011"/>
    </source>
</evidence>
<dbReference type="InterPro" id="IPR011009">
    <property type="entry name" value="Kinase-like_dom_sf"/>
</dbReference>
<feature type="compositionally biased region" description="Low complexity" evidence="1">
    <location>
        <begin position="676"/>
        <end position="690"/>
    </location>
</feature>
<dbReference type="InterPro" id="IPR000719">
    <property type="entry name" value="Prot_kinase_dom"/>
</dbReference>
<comment type="caution">
    <text evidence="3">The sequence shown here is derived from an EMBL/GenBank/DDBJ whole genome shotgun (WGS) entry which is preliminary data.</text>
</comment>
<dbReference type="GO" id="GO:0005524">
    <property type="term" value="F:ATP binding"/>
    <property type="evidence" value="ECO:0007669"/>
    <property type="project" value="InterPro"/>
</dbReference>
<dbReference type="AlphaFoldDB" id="I0Z893"/>
<dbReference type="SUPFAM" id="SSF48371">
    <property type="entry name" value="ARM repeat"/>
    <property type="match status" value="1"/>
</dbReference>
<organism evidence="3 4">
    <name type="scientific">Coccomyxa subellipsoidea (strain C-169)</name>
    <name type="common">Green microalga</name>
    <dbReference type="NCBI Taxonomy" id="574566"/>
    <lineage>
        <taxon>Eukaryota</taxon>
        <taxon>Viridiplantae</taxon>
        <taxon>Chlorophyta</taxon>
        <taxon>core chlorophytes</taxon>
        <taxon>Trebouxiophyceae</taxon>
        <taxon>Trebouxiophyceae incertae sedis</taxon>
        <taxon>Coccomyxaceae</taxon>
        <taxon>Coccomyxa</taxon>
        <taxon>Coccomyxa subellipsoidea</taxon>
    </lineage>
</organism>
<proteinExistence type="predicted"/>
<feature type="region of interest" description="Disordered" evidence="1">
    <location>
        <begin position="604"/>
        <end position="736"/>
    </location>
</feature>
<dbReference type="SUPFAM" id="SSF56112">
    <property type="entry name" value="Protein kinase-like (PK-like)"/>
    <property type="match status" value="1"/>
</dbReference>
<dbReference type="Gene3D" id="1.25.10.10">
    <property type="entry name" value="Leucine-rich Repeat Variant"/>
    <property type="match status" value="1"/>
</dbReference>